<dbReference type="GO" id="GO:0005524">
    <property type="term" value="F:ATP binding"/>
    <property type="evidence" value="ECO:0007669"/>
    <property type="project" value="UniProtKB-KW"/>
</dbReference>
<dbReference type="PANTHER" id="PTHR43201:SF5">
    <property type="entry name" value="MEDIUM-CHAIN ACYL-COA LIGASE ACSF2, MITOCHONDRIAL"/>
    <property type="match status" value="1"/>
</dbReference>
<dbReference type="InterPro" id="IPR010192">
    <property type="entry name" value="MenE"/>
</dbReference>
<dbReference type="GO" id="GO:0009234">
    <property type="term" value="P:menaquinone biosynthetic process"/>
    <property type="evidence" value="ECO:0007669"/>
    <property type="project" value="UniProtKB-KW"/>
</dbReference>
<comment type="caution">
    <text evidence="7">The sequence shown here is derived from an EMBL/GenBank/DDBJ whole genome shotgun (WGS) entry which is preliminary data.</text>
</comment>
<sequence length="469" mass="52847">MDFKFSSFPIKHWAEFRSSEVAVNWKKGTDLLFSDIPQQITWKKLSQMISQAVTLLQQNGATPQGIVAYSGHHRLVGLLCYLATITMGSKILMLNPSMSEIQRGDILSDFANVVLITDQHFAQFPANLTACDSSQYAPNLPATMTLTSGSTGKPKAVVHSIQNHLENAYGVCQLMDFTASDSWLLSLPLFHVSGQGIIWRWLLMGATLSIVEDKRDFWTVLSTVTHASLVTTQLQRYLLQKEFLPQHIQKILLGGSAIPPELITQAQENQIETYVGYGMTEMASTICAVKSEIDNVGLPLWGREVRIVDDEIWVRGAGLALGYWLKENIVSLVNENGWLVTKDRGHWNEQGKLVVDGRTDNVFISGGENIQPEEIERILFQSCLIYQAIVLPTEDTEFGFRPVAVVDFISEFSPQAVRSLQSFASERLEKFKLPIKYIPLDREKWKNLGIKISRKQLQLDINNRYLKNV</sequence>
<evidence type="ECO:0000313" key="8">
    <source>
        <dbReference type="Proteomes" id="UP000280099"/>
    </source>
</evidence>
<dbReference type="NCBIfam" id="NF006539">
    <property type="entry name" value="PRK09029.1"/>
    <property type="match status" value="1"/>
</dbReference>
<dbReference type="SUPFAM" id="SSF56801">
    <property type="entry name" value="Acetyl-CoA synthetase-like"/>
    <property type="match status" value="1"/>
</dbReference>
<feature type="domain" description="AMP-dependent synthetase/ligase" evidence="6">
    <location>
        <begin position="131"/>
        <end position="324"/>
    </location>
</feature>
<dbReference type="Gene3D" id="3.40.50.12780">
    <property type="entry name" value="N-terminal domain of ligase-like"/>
    <property type="match status" value="1"/>
</dbReference>
<dbReference type="NCBIfam" id="TIGR01923">
    <property type="entry name" value="menE"/>
    <property type="match status" value="1"/>
</dbReference>
<keyword evidence="5" id="KW-0067">ATP-binding</keyword>
<dbReference type="Pfam" id="PF00501">
    <property type="entry name" value="AMP-binding"/>
    <property type="match status" value="1"/>
</dbReference>
<organism evidence="7 8">
    <name type="scientific">Otariodibacter oris</name>
    <dbReference type="NCBI Taxonomy" id="1032623"/>
    <lineage>
        <taxon>Bacteria</taxon>
        <taxon>Pseudomonadati</taxon>
        <taxon>Pseudomonadota</taxon>
        <taxon>Gammaproteobacteria</taxon>
        <taxon>Pasteurellales</taxon>
        <taxon>Pasteurellaceae</taxon>
        <taxon>Otariodibacter</taxon>
    </lineage>
</organism>
<dbReference type="Gene3D" id="3.30.300.30">
    <property type="match status" value="1"/>
</dbReference>
<evidence type="ECO:0000256" key="1">
    <source>
        <dbReference type="ARBA" id="ARBA00006432"/>
    </source>
</evidence>
<dbReference type="PANTHER" id="PTHR43201">
    <property type="entry name" value="ACYL-COA SYNTHETASE"/>
    <property type="match status" value="1"/>
</dbReference>
<dbReference type="PROSITE" id="PS00455">
    <property type="entry name" value="AMP_BINDING"/>
    <property type="match status" value="1"/>
</dbReference>
<dbReference type="InterPro" id="IPR020845">
    <property type="entry name" value="AMP-binding_CS"/>
</dbReference>
<accession>A0A420XIZ2</accession>
<protein>
    <submittedName>
        <fullName evidence="7">2-succinylbenzoyl-CoA synthetase</fullName>
    </submittedName>
</protein>
<evidence type="ECO:0000256" key="4">
    <source>
        <dbReference type="ARBA" id="ARBA00022741"/>
    </source>
</evidence>
<evidence type="ECO:0000256" key="3">
    <source>
        <dbReference type="ARBA" id="ARBA00022598"/>
    </source>
</evidence>
<evidence type="ECO:0000259" key="6">
    <source>
        <dbReference type="Pfam" id="PF00501"/>
    </source>
</evidence>
<proteinExistence type="inferred from homology"/>
<dbReference type="Proteomes" id="UP000280099">
    <property type="component" value="Unassembled WGS sequence"/>
</dbReference>
<keyword evidence="2" id="KW-0474">Menaquinone biosynthesis</keyword>
<dbReference type="InterPro" id="IPR045851">
    <property type="entry name" value="AMP-bd_C_sf"/>
</dbReference>
<keyword evidence="4" id="KW-0547">Nucleotide-binding</keyword>
<dbReference type="OrthoDB" id="9803968at2"/>
<dbReference type="GO" id="GO:0031956">
    <property type="term" value="F:medium-chain fatty acid-CoA ligase activity"/>
    <property type="evidence" value="ECO:0007669"/>
    <property type="project" value="TreeGrafter"/>
</dbReference>
<dbReference type="EMBL" id="RBJC01000004">
    <property type="protein sequence ID" value="RKR77203.1"/>
    <property type="molecule type" value="Genomic_DNA"/>
</dbReference>
<name>A0A420XIZ2_9PAST</name>
<keyword evidence="3" id="KW-0436">Ligase</keyword>
<dbReference type="GO" id="GO:0008756">
    <property type="term" value="F:o-succinylbenzoate-CoA ligase activity"/>
    <property type="evidence" value="ECO:0007669"/>
    <property type="project" value="InterPro"/>
</dbReference>
<dbReference type="InterPro" id="IPR042099">
    <property type="entry name" value="ANL_N_sf"/>
</dbReference>
<evidence type="ECO:0000313" key="7">
    <source>
        <dbReference type="EMBL" id="RKR77203.1"/>
    </source>
</evidence>
<dbReference type="CDD" id="cd17630">
    <property type="entry name" value="OSB_MenE-like"/>
    <property type="match status" value="1"/>
</dbReference>
<comment type="similarity">
    <text evidence="1">Belongs to the ATP-dependent AMP-binding enzyme family.</text>
</comment>
<gene>
    <name evidence="7" type="ORF">DES31_0528</name>
</gene>
<reference evidence="7 8" key="1">
    <citation type="submission" date="2018-10" db="EMBL/GenBank/DDBJ databases">
        <title>Genomic Encyclopedia of Type Strains, Phase IV (KMG-IV): sequencing the most valuable type-strain genomes for metagenomic binning, comparative biology and taxonomic classification.</title>
        <authorList>
            <person name="Goeker M."/>
        </authorList>
    </citation>
    <scope>NUCLEOTIDE SEQUENCE [LARGE SCALE GENOMIC DNA]</scope>
    <source>
        <strain evidence="7 8">DSM 23800</strain>
    </source>
</reference>
<evidence type="ECO:0000256" key="2">
    <source>
        <dbReference type="ARBA" id="ARBA00022428"/>
    </source>
</evidence>
<evidence type="ECO:0000256" key="5">
    <source>
        <dbReference type="ARBA" id="ARBA00022840"/>
    </source>
</evidence>
<dbReference type="GO" id="GO:0006631">
    <property type="term" value="P:fatty acid metabolic process"/>
    <property type="evidence" value="ECO:0007669"/>
    <property type="project" value="TreeGrafter"/>
</dbReference>
<dbReference type="AlphaFoldDB" id="A0A420XIZ2"/>
<dbReference type="RefSeq" id="WP_121121708.1">
    <property type="nucleotide sequence ID" value="NZ_CP016604.1"/>
</dbReference>
<dbReference type="InterPro" id="IPR000873">
    <property type="entry name" value="AMP-dep_synth/lig_dom"/>
</dbReference>
<keyword evidence="8" id="KW-1185">Reference proteome</keyword>